<feature type="coiled-coil region" evidence="3">
    <location>
        <begin position="150"/>
        <end position="191"/>
    </location>
</feature>
<organism evidence="5 6">
    <name type="scientific">Arsenicitalea aurantiaca</name>
    <dbReference type="NCBI Taxonomy" id="1783274"/>
    <lineage>
        <taxon>Bacteria</taxon>
        <taxon>Pseudomonadati</taxon>
        <taxon>Pseudomonadota</taxon>
        <taxon>Alphaproteobacteria</taxon>
        <taxon>Hyphomicrobiales</taxon>
        <taxon>Devosiaceae</taxon>
        <taxon>Arsenicitalea</taxon>
    </lineage>
</organism>
<evidence type="ECO:0000256" key="2">
    <source>
        <dbReference type="ARBA" id="ARBA00034247"/>
    </source>
</evidence>
<dbReference type="EC" id="2.7.7.65" evidence="1"/>
<dbReference type="GO" id="GO:0052621">
    <property type="term" value="F:diguanylate cyclase activity"/>
    <property type="evidence" value="ECO:0007669"/>
    <property type="project" value="UniProtKB-EC"/>
</dbReference>
<dbReference type="Proteomes" id="UP000281547">
    <property type="component" value="Unassembled WGS sequence"/>
</dbReference>
<protein>
    <recommendedName>
        <fullName evidence="1">diguanylate cyclase</fullName>
        <ecNumber evidence="1">2.7.7.65</ecNumber>
    </recommendedName>
</protein>
<dbReference type="PANTHER" id="PTHR45138:SF9">
    <property type="entry name" value="DIGUANYLATE CYCLASE DGCM-RELATED"/>
    <property type="match status" value="1"/>
</dbReference>
<dbReference type="Gene3D" id="3.30.70.270">
    <property type="match status" value="1"/>
</dbReference>
<dbReference type="InterPro" id="IPR043128">
    <property type="entry name" value="Rev_trsase/Diguanyl_cyclase"/>
</dbReference>
<dbReference type="PROSITE" id="PS50887">
    <property type="entry name" value="GGDEF"/>
    <property type="match status" value="1"/>
</dbReference>
<dbReference type="FunFam" id="3.30.70.270:FF:000001">
    <property type="entry name" value="Diguanylate cyclase domain protein"/>
    <property type="match status" value="1"/>
</dbReference>
<dbReference type="AlphaFoldDB" id="A0A433XFL4"/>
<dbReference type="SMART" id="SM00267">
    <property type="entry name" value="GGDEF"/>
    <property type="match status" value="1"/>
</dbReference>
<evidence type="ECO:0000256" key="3">
    <source>
        <dbReference type="SAM" id="Coils"/>
    </source>
</evidence>
<keyword evidence="6" id="KW-1185">Reference proteome</keyword>
<dbReference type="Pfam" id="PF00990">
    <property type="entry name" value="GGDEF"/>
    <property type="match status" value="1"/>
</dbReference>
<name>A0A433XFL4_9HYPH</name>
<keyword evidence="3" id="KW-0175">Coiled coil</keyword>
<dbReference type="SUPFAM" id="SSF55073">
    <property type="entry name" value="Nucleotide cyclase"/>
    <property type="match status" value="1"/>
</dbReference>
<comment type="catalytic activity">
    <reaction evidence="2">
        <text>2 GTP = 3',3'-c-di-GMP + 2 diphosphate</text>
        <dbReference type="Rhea" id="RHEA:24898"/>
        <dbReference type="ChEBI" id="CHEBI:33019"/>
        <dbReference type="ChEBI" id="CHEBI:37565"/>
        <dbReference type="ChEBI" id="CHEBI:58805"/>
        <dbReference type="EC" id="2.7.7.65"/>
    </reaction>
</comment>
<dbReference type="CDD" id="cd01949">
    <property type="entry name" value="GGDEF"/>
    <property type="match status" value="1"/>
</dbReference>
<dbReference type="EMBL" id="RZNJ01000002">
    <property type="protein sequence ID" value="RUT32907.1"/>
    <property type="molecule type" value="Genomic_DNA"/>
</dbReference>
<feature type="domain" description="GGDEF" evidence="4">
    <location>
        <begin position="222"/>
        <end position="357"/>
    </location>
</feature>
<dbReference type="PANTHER" id="PTHR45138">
    <property type="entry name" value="REGULATORY COMPONENTS OF SENSORY TRANSDUCTION SYSTEM"/>
    <property type="match status" value="1"/>
</dbReference>
<dbReference type="GO" id="GO:0005886">
    <property type="term" value="C:plasma membrane"/>
    <property type="evidence" value="ECO:0007669"/>
    <property type="project" value="TreeGrafter"/>
</dbReference>
<gene>
    <name evidence="5" type="ORF">EMQ25_07175</name>
</gene>
<dbReference type="NCBIfam" id="TIGR00254">
    <property type="entry name" value="GGDEF"/>
    <property type="match status" value="1"/>
</dbReference>
<evidence type="ECO:0000313" key="6">
    <source>
        <dbReference type="Proteomes" id="UP000281547"/>
    </source>
</evidence>
<evidence type="ECO:0000259" key="4">
    <source>
        <dbReference type="PROSITE" id="PS50887"/>
    </source>
</evidence>
<dbReference type="GO" id="GO:0043709">
    <property type="term" value="P:cell adhesion involved in single-species biofilm formation"/>
    <property type="evidence" value="ECO:0007669"/>
    <property type="project" value="TreeGrafter"/>
</dbReference>
<evidence type="ECO:0000256" key="1">
    <source>
        <dbReference type="ARBA" id="ARBA00012528"/>
    </source>
</evidence>
<sequence length="366" mass="40385">MAKNGRRQRPRKSVGTLLSDQEFKRALGYANAAIELLKRSGIAPYPQFYELFYTYATGVNPSLNQRINALLRDGTATLDIAETLYNEFLRSHDASARISSVSERMSARIGAVHAAINSVMSTAEGYSGSLRTASSDLGGDVSAELLRDLVARLLEETMRMQQANGELEDKLTASQEDMAELQRDLDEVRRESMLDPLTKIFNRKYFDEGLIGAIEDAREFETPLCLLLVDIDHFKRFNDTWGHQTGDQVLRLVAMTLKSNVKGRDIVARYGGEEFAAILPRTDLAGAVTVAENIRKAVQAKELLKRSTNETLGRITASLGVALLLPEDNAASLIERADRCLYAAKNAGRNRVIGEDQIKSGDIVAA</sequence>
<reference evidence="5 6" key="1">
    <citation type="journal article" date="2016" name="Int. J. Syst. Evol. Microbiol.">
        <title>Arsenicitalea aurantiaca gen. nov., sp. nov., a new member of the family Hyphomicrobiaceae, isolated from high-arsenic sediment.</title>
        <authorList>
            <person name="Mu Y."/>
            <person name="Zhou L."/>
            <person name="Zeng X.C."/>
            <person name="Liu L."/>
            <person name="Pan Y."/>
            <person name="Chen X."/>
            <person name="Wang J."/>
            <person name="Li S."/>
            <person name="Li W.J."/>
            <person name="Wang Y."/>
        </authorList>
    </citation>
    <scope>NUCLEOTIDE SEQUENCE [LARGE SCALE GENOMIC DNA]</scope>
    <source>
        <strain evidence="5 6">42-50</strain>
    </source>
</reference>
<dbReference type="InterPro" id="IPR050469">
    <property type="entry name" value="Diguanylate_Cyclase"/>
</dbReference>
<proteinExistence type="predicted"/>
<accession>A0A433XFL4</accession>
<evidence type="ECO:0000313" key="5">
    <source>
        <dbReference type="EMBL" id="RUT32907.1"/>
    </source>
</evidence>
<dbReference type="GO" id="GO:1902201">
    <property type="term" value="P:negative regulation of bacterial-type flagellum-dependent cell motility"/>
    <property type="evidence" value="ECO:0007669"/>
    <property type="project" value="TreeGrafter"/>
</dbReference>
<comment type="caution">
    <text evidence="5">The sequence shown here is derived from an EMBL/GenBank/DDBJ whole genome shotgun (WGS) entry which is preliminary data.</text>
</comment>
<dbReference type="InterPro" id="IPR000160">
    <property type="entry name" value="GGDEF_dom"/>
</dbReference>
<dbReference type="InterPro" id="IPR029787">
    <property type="entry name" value="Nucleotide_cyclase"/>
</dbReference>